<comment type="subcellular location">
    <subcellularLocation>
        <location evidence="1">Cell membrane</location>
        <topology evidence="1">Multi-pass membrane protein</topology>
    </subcellularLocation>
</comment>
<dbReference type="Pfam" id="PF00563">
    <property type="entry name" value="EAL"/>
    <property type="match status" value="1"/>
</dbReference>
<dbReference type="Pfam" id="PF12792">
    <property type="entry name" value="CSS-motif"/>
    <property type="match status" value="1"/>
</dbReference>
<keyword evidence="4" id="KW-0973">c-di-GMP</keyword>
<dbReference type="InterPro" id="IPR035919">
    <property type="entry name" value="EAL_sf"/>
</dbReference>
<evidence type="ECO:0000256" key="1">
    <source>
        <dbReference type="ARBA" id="ARBA00004651"/>
    </source>
</evidence>
<evidence type="ECO:0000259" key="11">
    <source>
        <dbReference type="PROSITE" id="PS50883"/>
    </source>
</evidence>
<dbReference type="GO" id="GO:0071111">
    <property type="term" value="F:cyclic-guanylate-specific phosphodiesterase activity"/>
    <property type="evidence" value="ECO:0007669"/>
    <property type="project" value="UniProtKB-EC"/>
</dbReference>
<dbReference type="SMART" id="SM00052">
    <property type="entry name" value="EAL"/>
    <property type="match status" value="1"/>
</dbReference>
<dbReference type="PANTHER" id="PTHR33121">
    <property type="entry name" value="CYCLIC DI-GMP PHOSPHODIESTERASE PDEF"/>
    <property type="match status" value="1"/>
</dbReference>
<keyword evidence="7 10" id="KW-1133">Transmembrane helix</keyword>
<gene>
    <name evidence="12" type="ORF">DFR38_103231</name>
</gene>
<proteinExistence type="predicted"/>
<evidence type="ECO:0000256" key="2">
    <source>
        <dbReference type="ARBA" id="ARBA00012282"/>
    </source>
</evidence>
<keyword evidence="13" id="KW-1185">Reference proteome</keyword>
<evidence type="ECO:0000256" key="9">
    <source>
        <dbReference type="ARBA" id="ARBA00034290"/>
    </source>
</evidence>
<dbReference type="EC" id="3.1.4.52" evidence="2"/>
<evidence type="ECO:0000256" key="7">
    <source>
        <dbReference type="ARBA" id="ARBA00022989"/>
    </source>
</evidence>
<comment type="caution">
    <text evidence="12">The sequence shown here is derived from an EMBL/GenBank/DDBJ whole genome shotgun (WGS) entry which is preliminary data.</text>
</comment>
<dbReference type="InterPro" id="IPR024744">
    <property type="entry name" value="CSS-motif_dom"/>
</dbReference>
<evidence type="ECO:0000256" key="8">
    <source>
        <dbReference type="ARBA" id="ARBA00023136"/>
    </source>
</evidence>
<keyword evidence="8 10" id="KW-0472">Membrane</keyword>
<organism evidence="12 13">
    <name type="scientific">Aquitalea magnusonii</name>
    <dbReference type="NCBI Taxonomy" id="332411"/>
    <lineage>
        <taxon>Bacteria</taxon>
        <taxon>Pseudomonadati</taxon>
        <taxon>Pseudomonadota</taxon>
        <taxon>Betaproteobacteria</taxon>
        <taxon>Neisseriales</taxon>
        <taxon>Chromobacteriaceae</taxon>
        <taxon>Aquitalea</taxon>
    </lineage>
</organism>
<dbReference type="Gene3D" id="3.20.20.450">
    <property type="entry name" value="EAL domain"/>
    <property type="match status" value="1"/>
</dbReference>
<evidence type="ECO:0000256" key="4">
    <source>
        <dbReference type="ARBA" id="ARBA00022636"/>
    </source>
</evidence>
<dbReference type="CDD" id="cd01948">
    <property type="entry name" value="EAL"/>
    <property type="match status" value="1"/>
</dbReference>
<feature type="domain" description="EAL" evidence="11">
    <location>
        <begin position="261"/>
        <end position="513"/>
    </location>
</feature>
<dbReference type="PROSITE" id="PS50883">
    <property type="entry name" value="EAL"/>
    <property type="match status" value="1"/>
</dbReference>
<dbReference type="EMBL" id="QJKC01000003">
    <property type="protein sequence ID" value="PXX50051.1"/>
    <property type="molecule type" value="Genomic_DNA"/>
</dbReference>
<evidence type="ECO:0000256" key="3">
    <source>
        <dbReference type="ARBA" id="ARBA00022475"/>
    </source>
</evidence>
<reference evidence="12 13" key="1">
    <citation type="submission" date="2018-05" db="EMBL/GenBank/DDBJ databases">
        <title>Genomic Encyclopedia of Type Strains, Phase IV (KMG-IV): sequencing the most valuable type-strain genomes for metagenomic binning, comparative biology and taxonomic classification.</title>
        <authorList>
            <person name="Goeker M."/>
        </authorList>
    </citation>
    <scope>NUCLEOTIDE SEQUENCE [LARGE SCALE GENOMIC DNA]</scope>
    <source>
        <strain evidence="12 13">DSM 25134</strain>
    </source>
</reference>
<evidence type="ECO:0000256" key="5">
    <source>
        <dbReference type="ARBA" id="ARBA00022692"/>
    </source>
</evidence>
<dbReference type="SUPFAM" id="SSF141868">
    <property type="entry name" value="EAL domain-like"/>
    <property type="match status" value="1"/>
</dbReference>
<dbReference type="Proteomes" id="UP000248395">
    <property type="component" value="Unassembled WGS sequence"/>
</dbReference>
<dbReference type="RefSeq" id="WP_146215913.1">
    <property type="nucleotide sequence ID" value="NZ_LNQU01000124.1"/>
</dbReference>
<sequence>MQFPSLEPLGRSQRIMLTMLPGLALFMLGGLLMLYQFYSGIQHMLEGQHAFKLKKIEQILEQAQKTGEAMLQQPSLDCHAIYPEIRRQVTTQPYVRSMRLIDHEGRVYCDSVIGWHAPAYSQEYPREERLKLWRGNRLSPWHPLLMLWLEAKRGDVNGIQVVVDSDYLKDRLAHLEQNTWFYLHVGDRWLDEDGGMSSPPDRPYWQQRSLHSAHYPLAIVMDYSMPNLLLERLGQEPDQLILLLLFSATFSWGFHRLLLRSGAPSRELQRAVRQQEFIPYLQPLVDSHQLQWCGVEVLMRWQHPVDGMVLPDLFIPFAESTGHIVAMTRSLMQQTAAQLGTLSLPAGFQISINVSAAYVADGSLPADCAAFLAAFPPDSIRLTLELTERELIATGPQTDALLGQLHDLGVRIAIDDFGTGHSSLSYLQKMDVDELKIDRSFVAGIGSDSLSADILDSILQLAAKLGLTVVAEGVEFVQQEDYLRQHGAHLLQGYRYARPMPIGEFILRPEWHNRSSEPRTRARAEVHP</sequence>
<dbReference type="PANTHER" id="PTHR33121:SF80">
    <property type="entry name" value="CYCLIC DI-GMP PHOSPHODIESTERASE PDEL"/>
    <property type="match status" value="1"/>
</dbReference>
<dbReference type="CDD" id="cd18773">
    <property type="entry name" value="PDC1_HK_sensor"/>
    <property type="match status" value="1"/>
</dbReference>
<evidence type="ECO:0000256" key="6">
    <source>
        <dbReference type="ARBA" id="ARBA00022801"/>
    </source>
</evidence>
<feature type="transmembrane region" description="Helical" evidence="10">
    <location>
        <begin position="15"/>
        <end position="35"/>
    </location>
</feature>
<dbReference type="AlphaFoldDB" id="A0A318JXH9"/>
<comment type="catalytic activity">
    <reaction evidence="9">
        <text>3',3'-c-di-GMP + H2O = 5'-phosphoguanylyl(3'-&gt;5')guanosine + H(+)</text>
        <dbReference type="Rhea" id="RHEA:24902"/>
        <dbReference type="ChEBI" id="CHEBI:15377"/>
        <dbReference type="ChEBI" id="CHEBI:15378"/>
        <dbReference type="ChEBI" id="CHEBI:58754"/>
        <dbReference type="ChEBI" id="CHEBI:58805"/>
        <dbReference type="EC" id="3.1.4.52"/>
    </reaction>
</comment>
<dbReference type="GO" id="GO:0005886">
    <property type="term" value="C:plasma membrane"/>
    <property type="evidence" value="ECO:0007669"/>
    <property type="project" value="UniProtKB-SubCell"/>
</dbReference>
<evidence type="ECO:0000313" key="13">
    <source>
        <dbReference type="Proteomes" id="UP000248395"/>
    </source>
</evidence>
<protein>
    <recommendedName>
        <fullName evidence="2">cyclic-guanylate-specific phosphodiesterase</fullName>
        <ecNumber evidence="2">3.1.4.52</ecNumber>
    </recommendedName>
</protein>
<accession>A0A318JXH9</accession>
<name>A0A318JXH9_9NEIS</name>
<keyword evidence="6" id="KW-0378">Hydrolase</keyword>
<keyword evidence="3" id="KW-1003">Cell membrane</keyword>
<keyword evidence="5 10" id="KW-0812">Transmembrane</keyword>
<dbReference type="OrthoDB" id="9813903at2"/>
<evidence type="ECO:0000313" key="12">
    <source>
        <dbReference type="EMBL" id="PXX50051.1"/>
    </source>
</evidence>
<dbReference type="InterPro" id="IPR001633">
    <property type="entry name" value="EAL_dom"/>
</dbReference>
<dbReference type="InterPro" id="IPR050706">
    <property type="entry name" value="Cyclic-di-GMP_PDE-like"/>
</dbReference>
<evidence type="ECO:0000256" key="10">
    <source>
        <dbReference type="SAM" id="Phobius"/>
    </source>
</evidence>